<evidence type="ECO:0000313" key="2">
    <source>
        <dbReference type="Proteomes" id="UP001057279"/>
    </source>
</evidence>
<sequence length="369" mass="39671">MPTAPPVPDPASAERETPGRRRPAEISQAKRSPPTAAGRATLHCHFRVQRPEWHYQRDAPPDAQPVEKFLSTESHRGACQWDRVQTAADTPHSGHRDVGGAERASFPPSLSARQGRAGKQKARCLCVTSGESSGDNGNMALNGAGEAMDCGGLWLRGSGGTLLQQDLPAPCASLPPEVDDFSWEPPTEAETKVLQARRERQDRISRLMGDYLLRGYRMLGETCADCGTILLQDKQRKIYCVACQELDSDVDKDNPALNAQAALSQAREHQLASASEPPLSSRPAPQPPVPRPEHCEGAAAGLKAVQGPPPPAVLPNADVVACTQEALLQKLTWASAELGSSTSLETSIQLCSLIRACAEALRSLKQLQH</sequence>
<accession>A0ACB9UA66</accession>
<organism evidence="1 2">
    <name type="scientific">Ovis ammon polii x Ovis aries</name>
    <dbReference type="NCBI Taxonomy" id="2918886"/>
    <lineage>
        <taxon>Eukaryota</taxon>
        <taxon>Metazoa</taxon>
        <taxon>Chordata</taxon>
        <taxon>Craniata</taxon>
        <taxon>Vertebrata</taxon>
        <taxon>Euteleostomi</taxon>
        <taxon>Mammalia</taxon>
        <taxon>Eutheria</taxon>
        <taxon>Laurasiatheria</taxon>
        <taxon>Artiodactyla</taxon>
        <taxon>Ruminantia</taxon>
        <taxon>Pecora</taxon>
        <taxon>Bovidae</taxon>
        <taxon>Caprinae</taxon>
        <taxon>Ovis</taxon>
    </lineage>
</organism>
<dbReference type="EMBL" id="CM043046">
    <property type="protein sequence ID" value="KAI4561873.1"/>
    <property type="molecule type" value="Genomic_DNA"/>
</dbReference>
<comment type="caution">
    <text evidence="1">The sequence shown here is derived from an EMBL/GenBank/DDBJ whole genome shotgun (WGS) entry which is preliminary data.</text>
</comment>
<protein>
    <submittedName>
        <fullName evidence="1">Uncharacterized protein</fullName>
    </submittedName>
</protein>
<dbReference type="Proteomes" id="UP001057279">
    <property type="component" value="Linkage Group LG21"/>
</dbReference>
<name>A0ACB9UA66_9CETA</name>
<reference evidence="1" key="1">
    <citation type="submission" date="2022-03" db="EMBL/GenBank/DDBJ databases">
        <title>Genomic analyses of argali, domestic sheep and their hybrids provide insights into chromosomal evolution, heterosis and genetic basis of agronomic traits.</title>
        <authorList>
            <person name="Li M."/>
        </authorList>
    </citation>
    <scope>NUCLEOTIDE SEQUENCE</scope>
    <source>
        <strain evidence="1">F1 hybrid</strain>
    </source>
</reference>
<evidence type="ECO:0000313" key="1">
    <source>
        <dbReference type="EMBL" id="KAI4561873.1"/>
    </source>
</evidence>
<proteinExistence type="predicted"/>
<keyword evidence="2" id="KW-1185">Reference proteome</keyword>
<gene>
    <name evidence="1" type="ORF">MJG53_016927</name>
</gene>